<evidence type="ECO:0000259" key="7">
    <source>
        <dbReference type="Pfam" id="PF02776"/>
    </source>
</evidence>
<dbReference type="Gene3D" id="3.40.50.1220">
    <property type="entry name" value="TPP-binding domain"/>
    <property type="match status" value="1"/>
</dbReference>
<dbReference type="GO" id="GO:0009097">
    <property type="term" value="P:isoleucine biosynthetic process"/>
    <property type="evidence" value="ECO:0007669"/>
    <property type="project" value="TreeGrafter"/>
</dbReference>
<dbReference type="InterPro" id="IPR029035">
    <property type="entry name" value="DHS-like_NAD/FAD-binding_dom"/>
</dbReference>
<dbReference type="PANTHER" id="PTHR18968:SF120">
    <property type="entry name" value="ACETOLACTATE SYNTHASE LARGE SUBUNIT"/>
    <property type="match status" value="1"/>
</dbReference>
<dbReference type="CDD" id="cd00568">
    <property type="entry name" value="TPP_enzymes"/>
    <property type="match status" value="1"/>
</dbReference>
<dbReference type="Gene3D" id="3.40.50.970">
    <property type="match status" value="2"/>
</dbReference>
<dbReference type="Pfam" id="PF02776">
    <property type="entry name" value="TPP_enzyme_N"/>
    <property type="match status" value="1"/>
</dbReference>
<dbReference type="GO" id="GO:0030976">
    <property type="term" value="F:thiamine pyrophosphate binding"/>
    <property type="evidence" value="ECO:0007669"/>
    <property type="project" value="InterPro"/>
</dbReference>
<dbReference type="PROSITE" id="PS00187">
    <property type="entry name" value="TPP_ENZYMES"/>
    <property type="match status" value="1"/>
</dbReference>
<gene>
    <name evidence="8" type="ORF">SAMN06265795_11878</name>
</gene>
<dbReference type="SUPFAM" id="SSF52467">
    <property type="entry name" value="DHS-like NAD/FAD-binding domain"/>
    <property type="match status" value="1"/>
</dbReference>
<dbReference type="RefSeq" id="WP_176442574.1">
    <property type="nucleotide sequence ID" value="NZ_FZOT01000018.1"/>
</dbReference>
<evidence type="ECO:0000313" key="8">
    <source>
        <dbReference type="EMBL" id="SNT23952.1"/>
    </source>
</evidence>
<dbReference type="FunFam" id="3.40.50.970:FF:000007">
    <property type="entry name" value="Acetolactate synthase"/>
    <property type="match status" value="1"/>
</dbReference>
<dbReference type="GO" id="GO:0009099">
    <property type="term" value="P:L-valine biosynthetic process"/>
    <property type="evidence" value="ECO:0007669"/>
    <property type="project" value="TreeGrafter"/>
</dbReference>
<dbReference type="CDD" id="cd07035">
    <property type="entry name" value="TPP_PYR_POX_like"/>
    <property type="match status" value="1"/>
</dbReference>
<organism evidence="8 9">
    <name type="scientific">Noviherbaspirillum humi</name>
    <dbReference type="NCBI Taxonomy" id="1688639"/>
    <lineage>
        <taxon>Bacteria</taxon>
        <taxon>Pseudomonadati</taxon>
        <taxon>Pseudomonadota</taxon>
        <taxon>Betaproteobacteria</taxon>
        <taxon>Burkholderiales</taxon>
        <taxon>Oxalobacteraceae</taxon>
        <taxon>Noviherbaspirillum</taxon>
    </lineage>
</organism>
<feature type="region of interest" description="Disordered" evidence="4">
    <location>
        <begin position="1"/>
        <end position="22"/>
    </location>
</feature>
<protein>
    <submittedName>
        <fullName evidence="8">Acetolactate synthase-1/2/3 large subunit</fullName>
    </submittedName>
</protein>
<dbReference type="EMBL" id="FZOT01000018">
    <property type="protein sequence ID" value="SNT23952.1"/>
    <property type="molecule type" value="Genomic_DNA"/>
</dbReference>
<dbReference type="SUPFAM" id="SSF52518">
    <property type="entry name" value="Thiamin diphosphate-binding fold (THDP-binding)"/>
    <property type="match status" value="2"/>
</dbReference>
<dbReference type="Pfam" id="PF00205">
    <property type="entry name" value="TPP_enzyme_M"/>
    <property type="match status" value="1"/>
</dbReference>
<evidence type="ECO:0000256" key="2">
    <source>
        <dbReference type="ARBA" id="ARBA00023052"/>
    </source>
</evidence>
<evidence type="ECO:0000259" key="5">
    <source>
        <dbReference type="Pfam" id="PF00205"/>
    </source>
</evidence>
<evidence type="ECO:0000256" key="3">
    <source>
        <dbReference type="RuleBase" id="RU362132"/>
    </source>
</evidence>
<feature type="domain" description="Thiamine pyrophosphate enzyme TPP-binding" evidence="6">
    <location>
        <begin position="405"/>
        <end position="550"/>
    </location>
</feature>
<keyword evidence="2 3" id="KW-0786">Thiamine pyrophosphate</keyword>
<feature type="domain" description="Thiamine pyrophosphate enzyme N-terminal TPP-binding" evidence="7">
    <location>
        <begin position="22"/>
        <end position="138"/>
    </location>
</feature>
<evidence type="ECO:0000259" key="6">
    <source>
        <dbReference type="Pfam" id="PF02775"/>
    </source>
</evidence>
<sequence length="568" mass="61277">MNAPVPTPQLTDQAKASPGPRSGGRLLVDALRVHGADRVFCVPGESFLDVLDALYDHPEMRVIVTKHEGAAANMAEAEGKLTGRPGICFVTRGPGATHASIGVHIAAQDSTPMILFIGQIARGHRGREAFQEVDYQAMFGGMAKWVTEIDDAGRIPEIIARAYQTATSGRPGPVVISLPEDVLGEMADVADTLAYRPVAASPAHADAAALSAELARAQRPLVIVGGSNWTEQARRDFAAFVTAWNLPVAASFRRQDVLDNRHPGYIGHLSLGMNPKLADRVRQADLIIAVGTRLSDIATSGYTLLEPPRIPQRLVHIHADAGELGKVYQPDLAIHAGVAQAAAMLKSLPGAASPVWNEWTTTARGEHEAFSQPPARHPEHRGVDMAEVVSHLNRILPDDAILANGAGNYTVWVHRFYQYRQGRTELAPTCGAMGYGFPASLAAKMRHPDRTVICFAGDGCFLMYPQELATAMQYDIPVIVIVVNNGMYGTIRMHQEKHFPGRVSGTQLQTPDFVKMAEACGAFAELVETTDAFPAAFERARQAGRAALLELRVDPRQITPAMRLADGS</sequence>
<evidence type="ECO:0000313" key="9">
    <source>
        <dbReference type="Proteomes" id="UP000198284"/>
    </source>
</evidence>
<accession>A0A239L1T5</accession>
<dbReference type="InterPro" id="IPR045229">
    <property type="entry name" value="TPP_enz"/>
</dbReference>
<dbReference type="InterPro" id="IPR012000">
    <property type="entry name" value="Thiamin_PyroP_enz_cen_dom"/>
</dbReference>
<dbReference type="PANTHER" id="PTHR18968">
    <property type="entry name" value="THIAMINE PYROPHOSPHATE ENZYMES"/>
    <property type="match status" value="1"/>
</dbReference>
<dbReference type="GO" id="GO:0000287">
    <property type="term" value="F:magnesium ion binding"/>
    <property type="evidence" value="ECO:0007669"/>
    <property type="project" value="InterPro"/>
</dbReference>
<dbReference type="Proteomes" id="UP000198284">
    <property type="component" value="Unassembled WGS sequence"/>
</dbReference>
<reference evidence="8 9" key="1">
    <citation type="submission" date="2017-06" db="EMBL/GenBank/DDBJ databases">
        <authorList>
            <person name="Kim H.J."/>
            <person name="Triplett B.A."/>
        </authorList>
    </citation>
    <scope>NUCLEOTIDE SEQUENCE [LARGE SCALE GENOMIC DNA]</scope>
    <source>
        <strain evidence="8 9">U15</strain>
    </source>
</reference>
<dbReference type="AlphaFoldDB" id="A0A239L1T5"/>
<name>A0A239L1T5_9BURK</name>
<comment type="similarity">
    <text evidence="1 3">Belongs to the TPP enzyme family.</text>
</comment>
<keyword evidence="9" id="KW-1185">Reference proteome</keyword>
<feature type="domain" description="Thiamine pyrophosphate enzyme central" evidence="5">
    <location>
        <begin position="212"/>
        <end position="343"/>
    </location>
</feature>
<dbReference type="GO" id="GO:0005948">
    <property type="term" value="C:acetolactate synthase complex"/>
    <property type="evidence" value="ECO:0007669"/>
    <property type="project" value="TreeGrafter"/>
</dbReference>
<dbReference type="InterPro" id="IPR029061">
    <property type="entry name" value="THDP-binding"/>
</dbReference>
<dbReference type="InterPro" id="IPR011766">
    <property type="entry name" value="TPP_enzyme_TPP-bd"/>
</dbReference>
<dbReference type="GO" id="GO:0003984">
    <property type="term" value="F:acetolactate synthase activity"/>
    <property type="evidence" value="ECO:0007669"/>
    <property type="project" value="TreeGrafter"/>
</dbReference>
<dbReference type="NCBIfam" id="NF006052">
    <property type="entry name" value="PRK08199.1"/>
    <property type="match status" value="1"/>
</dbReference>
<dbReference type="GO" id="GO:0050660">
    <property type="term" value="F:flavin adenine dinucleotide binding"/>
    <property type="evidence" value="ECO:0007669"/>
    <property type="project" value="TreeGrafter"/>
</dbReference>
<dbReference type="InterPro" id="IPR012001">
    <property type="entry name" value="Thiamin_PyroP_enz_TPP-bd_dom"/>
</dbReference>
<evidence type="ECO:0000256" key="1">
    <source>
        <dbReference type="ARBA" id="ARBA00007812"/>
    </source>
</evidence>
<evidence type="ECO:0000256" key="4">
    <source>
        <dbReference type="SAM" id="MobiDB-lite"/>
    </source>
</evidence>
<dbReference type="Pfam" id="PF02775">
    <property type="entry name" value="TPP_enzyme_C"/>
    <property type="match status" value="1"/>
</dbReference>
<proteinExistence type="inferred from homology"/>
<dbReference type="InterPro" id="IPR000399">
    <property type="entry name" value="TPP-bd_CS"/>
</dbReference>